<feature type="domain" description="DUF4114" evidence="1">
    <location>
        <begin position="1327"/>
        <end position="1405"/>
    </location>
</feature>
<dbReference type="Pfam" id="PF13448">
    <property type="entry name" value="DUF4114"/>
    <property type="match status" value="2"/>
</dbReference>
<proteinExistence type="predicted"/>
<dbReference type="RefSeq" id="WP_070393570.1">
    <property type="nucleotide sequence ID" value="NZ_CP017599.1"/>
</dbReference>
<dbReference type="PANTHER" id="PTHR34720">
    <property type="entry name" value="MICROCYSTIN DEPENDENT PROTEIN"/>
    <property type="match status" value="1"/>
</dbReference>
<dbReference type="PANTHER" id="PTHR34720:SF9">
    <property type="entry name" value="BLR4714 PROTEIN"/>
    <property type="match status" value="1"/>
</dbReference>
<dbReference type="NCBIfam" id="NF012211">
    <property type="entry name" value="tand_rpt_95"/>
    <property type="match status" value="10"/>
</dbReference>
<evidence type="ECO:0000259" key="1">
    <source>
        <dbReference type="Pfam" id="PF13448"/>
    </source>
</evidence>
<dbReference type="Proteomes" id="UP000177870">
    <property type="component" value="Chromosome"/>
</dbReference>
<dbReference type="Gene3D" id="2.60.40.3440">
    <property type="match status" value="10"/>
</dbReference>
<protein>
    <recommendedName>
        <fullName evidence="1">DUF4114 domain-containing protein</fullName>
    </recommendedName>
</protein>
<dbReference type="KEGG" id="mpro:BJP34_18220"/>
<gene>
    <name evidence="2" type="ORF">BJP34_18220</name>
</gene>
<reference evidence="3" key="1">
    <citation type="submission" date="2016-10" db="EMBL/GenBank/DDBJ databases">
        <title>Comparative genomics uncovers the prolific and rare metabolic potential of the cyanobacterial genus Moorea.</title>
        <authorList>
            <person name="Leao T."/>
            <person name="Castelao G."/>
            <person name="Korobeynikov A."/>
            <person name="Monroe E.A."/>
            <person name="Podell S."/>
            <person name="Glukhov E."/>
            <person name="Allen E."/>
            <person name="Gerwick W.H."/>
            <person name="Gerwick L."/>
        </authorList>
    </citation>
    <scope>NUCLEOTIDE SEQUENCE [LARGE SCALE GENOMIC DNA]</scope>
    <source>
        <strain evidence="3">PAL-8-15-08-1</strain>
    </source>
</reference>
<evidence type="ECO:0000313" key="2">
    <source>
        <dbReference type="EMBL" id="AOX01120.1"/>
    </source>
</evidence>
<organism evidence="2 3">
    <name type="scientific">Moorena producens PAL-8-15-08-1</name>
    <dbReference type="NCBI Taxonomy" id="1458985"/>
    <lineage>
        <taxon>Bacteria</taxon>
        <taxon>Bacillati</taxon>
        <taxon>Cyanobacteriota</taxon>
        <taxon>Cyanophyceae</taxon>
        <taxon>Coleofasciculales</taxon>
        <taxon>Coleofasciculaceae</taxon>
        <taxon>Moorena</taxon>
    </lineage>
</organism>
<dbReference type="STRING" id="1458985.BJP34_18220"/>
<evidence type="ECO:0000313" key="3">
    <source>
        <dbReference type="Proteomes" id="UP000177870"/>
    </source>
</evidence>
<accession>A0A1D8TTY5</accession>
<dbReference type="InterPro" id="IPR025193">
    <property type="entry name" value="DUF4114"/>
</dbReference>
<sequence>MPRFEFEDPRFTLTNFIVIDNIFAGNTVINLPDPDSTGTASTTFDLPSGTYEVILNASDETDGNSTVDVTIGNETFSLTLNNPNANAGILPTADAFRDITVTNSIFIPEGAQITISGQSNAQEFLRLDYIDFNLVNEAPVAVDDTVSTGGNPDVTIDVLANDSDTEGDALTVTIDQQGGNGTAVVNQDGTITYTPVNGFSGTDSFTYQIDDGTNPAVTATVEVDVTAVNEPPVATDDTATTAANTAVDINVLANDTDPEGDALNVAIDQQGGNGEAVVNQDGTITYTPNDGFSGTDSFTYEIDDGTNPAVTATVNVDVTAPNEPPVATDDTATTAANTAVDINVLANDSDPEGDALNVAIDQQGGNGTAVVNQDGTITYTPNNGFSGTDSFTYQIDDGTNPPVAATVNVDVTAPNESPVAVDDTAITAANTAVDINVLANDSDPEGDALNVAIDQQGGNGTAVVNQDGTITYTPNNGFSGTDSFTYEIDDGTNPPVAATVNIDVTAPNESPVAVDDTATTVENTGVDINVLANDSDPEGDALNVAIDQQGGNGTAVVNQDGTITYTPNANFTGTDSFTYQIDDGNNAPVTATVNVDVTAANDSPVATDDTATTEQNTAVNINVLANDSDPEGDALTVTLDQQGGNGSAVVNQDGTITYTPNADFTGADSFTYQVSDGINPAVTATVNVDVTNVNESPIATDDSTTTAANTAVDINVLTNDLDPEGDALNVTLDQQGGNGTAVVNFDSTITYTPNDGFTGTDTFTYQISDGTNPAVTATVNVDVTAPNQSPVATDDTATTVENTAVDINVLANDTDPEGDAVNLAIGQQGGNGSAVVNQDGTITYTPNADFTGADSFTYQIDDGSNPAVTATVNVDVTAANESPVAADDTATTLENTGVDINVLANDVDPDGDALTVTINEQGLNGTVTVNQDSTITYTPNNGFIGFDRFTYQIDDGTNPAVTATVNLEVTRVNESPVVTNTNNNSATTGANTPVTLDVLANYSDPDGDPLTFAIVSNPSNGTAVVNDNGTANDATDDFIIYTPNADFTGTDSLTFEVSDGIGGINTDTVNFTIEQTTPTTPLTQNANNNFTVNGDTLRFTLTGRELGEVSEIGAFVTDDAQGTIDGIAPGQSGYVEAALFRAETIFSVLPDSLGSAQPTRIIDSFNPDDNVVFYVIQGGSVDGVLAGQDSTSNVFFSDPSLNSDGQNHLQVTDNGNGQLTLAFEDSNDFDYNDATVVVSDGTGSTAPLGTGPNDIQGILELIDLTDVTGTVTGSLVVNSEAEFNNTVGWYVVDNFSGTVNGFNPGDAGYAEAAISNQVNLSAGVSGGVILAPFLISDGTAAEFLANNPSNADQEDSDLNAYFAYVGANPDGVDHIRLLGDNTFGFEDLFGGGDEDFNDVVAQVNLTVA</sequence>
<dbReference type="EMBL" id="CP017599">
    <property type="protein sequence ID" value="AOX01120.1"/>
    <property type="molecule type" value="Genomic_DNA"/>
</dbReference>
<dbReference type="OrthoDB" id="466316at2"/>
<name>A0A1D8TTY5_9CYAN</name>
<feature type="domain" description="DUF4114" evidence="1">
    <location>
        <begin position="1165"/>
        <end position="1238"/>
    </location>
</feature>
<dbReference type="Pfam" id="PF17963">
    <property type="entry name" value="Big_9"/>
    <property type="match status" value="10"/>
</dbReference>